<gene>
    <name evidence="2" type="ORF">BCR33DRAFT_711303</name>
</gene>
<sequence length="86" mass="9849">MAPSVKRVSTRPSLKTVPAEVYPIIFMISTALMFGGYVSRKILSTDKDLRIGSRVYNPEEWKERLQQQKAIPAHAQNLFYKHVTDV</sequence>
<organism evidence="2 3">
    <name type="scientific">Rhizoclosmatium globosum</name>
    <dbReference type="NCBI Taxonomy" id="329046"/>
    <lineage>
        <taxon>Eukaryota</taxon>
        <taxon>Fungi</taxon>
        <taxon>Fungi incertae sedis</taxon>
        <taxon>Chytridiomycota</taxon>
        <taxon>Chytridiomycota incertae sedis</taxon>
        <taxon>Chytridiomycetes</taxon>
        <taxon>Chytridiales</taxon>
        <taxon>Chytriomycetaceae</taxon>
        <taxon>Rhizoclosmatium</taxon>
    </lineage>
</organism>
<accession>A0A1Y2D0R6</accession>
<keyword evidence="1" id="KW-0472">Membrane</keyword>
<evidence type="ECO:0000313" key="3">
    <source>
        <dbReference type="Proteomes" id="UP000193642"/>
    </source>
</evidence>
<dbReference type="OrthoDB" id="2094585at2759"/>
<reference evidence="2 3" key="1">
    <citation type="submission" date="2016-07" db="EMBL/GenBank/DDBJ databases">
        <title>Pervasive Adenine N6-methylation of Active Genes in Fungi.</title>
        <authorList>
            <consortium name="DOE Joint Genome Institute"/>
            <person name="Mondo S.J."/>
            <person name="Dannebaum R.O."/>
            <person name="Kuo R.C."/>
            <person name="Labutti K."/>
            <person name="Haridas S."/>
            <person name="Kuo A."/>
            <person name="Salamov A."/>
            <person name="Ahrendt S.R."/>
            <person name="Lipzen A."/>
            <person name="Sullivan W."/>
            <person name="Andreopoulos W.B."/>
            <person name="Clum A."/>
            <person name="Lindquist E."/>
            <person name="Daum C."/>
            <person name="Ramamoorthy G.K."/>
            <person name="Gryganskyi A."/>
            <person name="Culley D."/>
            <person name="Magnuson J.K."/>
            <person name="James T.Y."/>
            <person name="O'Malley M.A."/>
            <person name="Stajich J.E."/>
            <person name="Spatafora J.W."/>
            <person name="Visel A."/>
            <person name="Grigoriev I.V."/>
        </authorList>
    </citation>
    <scope>NUCLEOTIDE SEQUENCE [LARGE SCALE GENOMIC DNA]</scope>
    <source>
        <strain evidence="2 3">JEL800</strain>
    </source>
</reference>
<comment type="caution">
    <text evidence="2">The sequence shown here is derived from an EMBL/GenBank/DDBJ whole genome shotgun (WGS) entry which is preliminary data.</text>
</comment>
<protein>
    <submittedName>
        <fullName evidence="2">Uncharacterized protein</fullName>
    </submittedName>
</protein>
<name>A0A1Y2D0R6_9FUNG</name>
<keyword evidence="1" id="KW-0812">Transmembrane</keyword>
<keyword evidence="3" id="KW-1185">Reference proteome</keyword>
<dbReference type="EMBL" id="MCGO01000002">
    <property type="protein sequence ID" value="ORY52883.1"/>
    <property type="molecule type" value="Genomic_DNA"/>
</dbReference>
<evidence type="ECO:0000313" key="2">
    <source>
        <dbReference type="EMBL" id="ORY52883.1"/>
    </source>
</evidence>
<proteinExistence type="predicted"/>
<dbReference type="AlphaFoldDB" id="A0A1Y2D0R6"/>
<feature type="transmembrane region" description="Helical" evidence="1">
    <location>
        <begin position="20"/>
        <end position="38"/>
    </location>
</feature>
<dbReference type="Proteomes" id="UP000193642">
    <property type="component" value="Unassembled WGS sequence"/>
</dbReference>
<keyword evidence="1" id="KW-1133">Transmembrane helix</keyword>
<evidence type="ECO:0000256" key="1">
    <source>
        <dbReference type="SAM" id="Phobius"/>
    </source>
</evidence>